<organism evidence="2 3">
    <name type="scientific">Bifidobacterium longum subsp. longum</name>
    <dbReference type="NCBI Taxonomy" id="1679"/>
    <lineage>
        <taxon>Bacteria</taxon>
        <taxon>Bacillati</taxon>
        <taxon>Actinomycetota</taxon>
        <taxon>Actinomycetes</taxon>
        <taxon>Bifidobacteriales</taxon>
        <taxon>Bifidobacteriaceae</taxon>
        <taxon>Bifidobacterium</taxon>
    </lineage>
</organism>
<protein>
    <recommendedName>
        <fullName evidence="1">Zinc-ribbon domain-containing protein</fullName>
    </recommendedName>
</protein>
<reference evidence="2 3" key="1">
    <citation type="journal article" date="2018" name="Sci. Rep.">
        <title>Genomic diversity and distribution of Bifidobacterium longum subsp. longum across the human lifespan.</title>
        <authorList>
            <person name="Odamaki T."/>
            <person name="Bottacini F."/>
            <person name="Kato K."/>
            <person name="Mitsuyama E."/>
            <person name="Yoshida K."/>
            <person name="Horigome A."/>
            <person name="Xiao J.Z."/>
            <person name="van Sinderen D."/>
        </authorList>
    </citation>
    <scope>NUCLEOTIDE SEQUENCE [LARGE SCALE GENOMIC DNA]</scope>
    <source>
        <strain evidence="2 3">MCC10076</strain>
    </source>
</reference>
<dbReference type="AlphaFoldDB" id="A0A4R0U2X5"/>
<sequence length="55" mass="6344">MSPIFPHSCPQCQNQVNPEDRFCLHCGTPNWNYVPEDFPTRAYDYTVIPDGIEEA</sequence>
<evidence type="ECO:0000259" key="1">
    <source>
        <dbReference type="Pfam" id="PF13240"/>
    </source>
</evidence>
<dbReference type="Pfam" id="PF13240">
    <property type="entry name" value="Zn_Ribbon_1"/>
    <property type="match status" value="1"/>
</dbReference>
<evidence type="ECO:0000313" key="3">
    <source>
        <dbReference type="Proteomes" id="UP000292751"/>
    </source>
</evidence>
<dbReference type="EMBL" id="SHRX01000012">
    <property type="protein sequence ID" value="TCE99374.1"/>
    <property type="molecule type" value="Genomic_DNA"/>
</dbReference>
<accession>A0A4R0U2X5</accession>
<name>A0A4R0U2X5_BIFLL</name>
<evidence type="ECO:0000313" key="2">
    <source>
        <dbReference type="EMBL" id="TCE99374.1"/>
    </source>
</evidence>
<proteinExistence type="predicted"/>
<comment type="caution">
    <text evidence="2">The sequence shown here is derived from an EMBL/GenBank/DDBJ whole genome shotgun (WGS) entry which is preliminary data.</text>
</comment>
<dbReference type="InterPro" id="IPR026870">
    <property type="entry name" value="Zinc_ribbon_dom"/>
</dbReference>
<feature type="domain" description="Zinc-ribbon" evidence="1">
    <location>
        <begin position="9"/>
        <end position="29"/>
    </location>
</feature>
<dbReference type="Proteomes" id="UP000292751">
    <property type="component" value="Unassembled WGS sequence"/>
</dbReference>
<gene>
    <name evidence="2" type="ORF">MCC10076_0947</name>
</gene>
<dbReference type="RefSeq" id="WP_131234434.1">
    <property type="nucleotide sequence ID" value="NZ_SHRX01000012.1"/>
</dbReference>